<accession>A0A401HPP4</accession>
<dbReference type="GO" id="GO:0006564">
    <property type="term" value="P:L-serine biosynthetic process"/>
    <property type="evidence" value="ECO:0007669"/>
    <property type="project" value="UniProtKB-KW"/>
</dbReference>
<evidence type="ECO:0000256" key="9">
    <source>
        <dbReference type="ARBA" id="ARBA00023299"/>
    </source>
</evidence>
<reference evidence="12 13" key="1">
    <citation type="journal article" date="2019" name="Int. J. Syst. Evol. Microbiol.">
        <title>Methanofervidicoccus abyssi gen. nov., sp. nov., a hydrogenotrophic methanogen, isolated from a hydrothermal vent chimney in the Mid-Cayman Spreading Center, the Caribbean Sea.</title>
        <authorList>
            <person name="Sakai S."/>
            <person name="Takaki Y."/>
            <person name="Miyazaki M."/>
            <person name="Ogawara M."/>
            <person name="Yanagawa K."/>
            <person name="Miyazaki J."/>
            <person name="Takai K."/>
        </authorList>
    </citation>
    <scope>NUCLEOTIDE SEQUENCE [LARGE SCALE GENOMIC DNA]</scope>
    <source>
        <strain evidence="12 13">HHB</strain>
    </source>
</reference>
<dbReference type="SFLD" id="SFLDG01136">
    <property type="entry name" value="C1.6:_Phosphoserine_Phosphatas"/>
    <property type="match status" value="1"/>
</dbReference>
<evidence type="ECO:0000313" key="12">
    <source>
        <dbReference type="EMBL" id="GBF36182.1"/>
    </source>
</evidence>
<keyword evidence="6" id="KW-0479">Metal-binding</keyword>
<dbReference type="SFLD" id="SFLDG01129">
    <property type="entry name" value="C1.5:_HAD__Beta-PGM__Phosphata"/>
    <property type="match status" value="1"/>
</dbReference>
<name>A0A401HPP4_9EURY</name>
<evidence type="ECO:0000256" key="8">
    <source>
        <dbReference type="ARBA" id="ARBA00022842"/>
    </source>
</evidence>
<dbReference type="EC" id="3.1.3.3" evidence="4"/>
<evidence type="ECO:0000256" key="7">
    <source>
        <dbReference type="ARBA" id="ARBA00022801"/>
    </source>
</evidence>
<dbReference type="SFLD" id="SFLDS00003">
    <property type="entry name" value="Haloacid_Dehalogenase"/>
    <property type="match status" value="1"/>
</dbReference>
<evidence type="ECO:0000313" key="13">
    <source>
        <dbReference type="Proteomes" id="UP000290527"/>
    </source>
</evidence>
<evidence type="ECO:0000256" key="10">
    <source>
        <dbReference type="ARBA" id="ARBA00031693"/>
    </source>
</evidence>
<keyword evidence="13" id="KW-1185">Reference proteome</keyword>
<dbReference type="CDD" id="cd07500">
    <property type="entry name" value="HAD_PSP"/>
    <property type="match status" value="1"/>
</dbReference>
<organism evidence="12 13">
    <name type="scientific">Methanofervidicoccus abyssi</name>
    <dbReference type="NCBI Taxonomy" id="2082189"/>
    <lineage>
        <taxon>Archaea</taxon>
        <taxon>Methanobacteriati</taxon>
        <taxon>Methanobacteriota</taxon>
        <taxon>Methanomada group</taxon>
        <taxon>Methanococci</taxon>
        <taxon>Methanococcales</taxon>
        <taxon>Methanofervidicoccus</taxon>
    </lineage>
</organism>
<evidence type="ECO:0000256" key="2">
    <source>
        <dbReference type="ARBA" id="ARBA00005135"/>
    </source>
</evidence>
<dbReference type="InterPro" id="IPR023214">
    <property type="entry name" value="HAD_sf"/>
</dbReference>
<dbReference type="AlphaFoldDB" id="A0A401HPP4"/>
<keyword evidence="9" id="KW-0718">Serine biosynthesis</keyword>
<dbReference type="InterPro" id="IPR050582">
    <property type="entry name" value="HAD-like_SerB"/>
</dbReference>
<keyword evidence="7 12" id="KW-0378">Hydrolase</keyword>
<comment type="caution">
    <text evidence="12">The sequence shown here is derived from an EMBL/GenBank/DDBJ whole genome shotgun (WGS) entry which is preliminary data.</text>
</comment>
<dbReference type="NCBIfam" id="TIGR01488">
    <property type="entry name" value="HAD-SF-IB"/>
    <property type="match status" value="1"/>
</dbReference>
<dbReference type="UniPathway" id="UPA00135">
    <property type="reaction ID" value="UER00198"/>
</dbReference>
<comment type="cofactor">
    <cofactor evidence="1">
        <name>Mg(2+)</name>
        <dbReference type="ChEBI" id="CHEBI:18420"/>
    </cofactor>
</comment>
<evidence type="ECO:0000256" key="5">
    <source>
        <dbReference type="ARBA" id="ARBA00022605"/>
    </source>
</evidence>
<evidence type="ECO:0000256" key="11">
    <source>
        <dbReference type="PIRSR" id="PIRSR604469-1"/>
    </source>
</evidence>
<dbReference type="GO" id="GO:0000287">
    <property type="term" value="F:magnesium ion binding"/>
    <property type="evidence" value="ECO:0007669"/>
    <property type="project" value="TreeGrafter"/>
</dbReference>
<protein>
    <recommendedName>
        <fullName evidence="4">phosphoserine phosphatase</fullName>
        <ecNumber evidence="4">3.1.3.3</ecNumber>
    </recommendedName>
    <alternativeName>
        <fullName evidence="10">O-phosphoserine phosphohydrolase</fullName>
    </alternativeName>
</protein>
<dbReference type="InterPro" id="IPR004469">
    <property type="entry name" value="PSP"/>
</dbReference>
<dbReference type="PANTHER" id="PTHR43344">
    <property type="entry name" value="PHOSPHOSERINE PHOSPHATASE"/>
    <property type="match status" value="1"/>
</dbReference>
<evidence type="ECO:0000256" key="1">
    <source>
        <dbReference type="ARBA" id="ARBA00001946"/>
    </source>
</evidence>
<dbReference type="Proteomes" id="UP000290527">
    <property type="component" value="Unassembled WGS sequence"/>
</dbReference>
<gene>
    <name evidence="12" type="ORF">MHHB_P0410</name>
</gene>
<dbReference type="GO" id="GO:0005737">
    <property type="term" value="C:cytoplasm"/>
    <property type="evidence" value="ECO:0007669"/>
    <property type="project" value="TreeGrafter"/>
</dbReference>
<feature type="active site" description="Nucleophile" evidence="11">
    <location>
        <position position="26"/>
    </location>
</feature>
<evidence type="ECO:0000256" key="4">
    <source>
        <dbReference type="ARBA" id="ARBA00012640"/>
    </source>
</evidence>
<dbReference type="SFLD" id="SFLDG01137">
    <property type="entry name" value="C1.6.1:_Phosphoserine_Phosphat"/>
    <property type="match status" value="1"/>
</dbReference>
<keyword evidence="8" id="KW-0460">Magnesium</keyword>
<dbReference type="Gene3D" id="3.40.50.1000">
    <property type="entry name" value="HAD superfamily/HAD-like"/>
    <property type="match status" value="1"/>
</dbReference>
<dbReference type="NCBIfam" id="TIGR00338">
    <property type="entry name" value="serB"/>
    <property type="match status" value="1"/>
</dbReference>
<dbReference type="InterPro" id="IPR036412">
    <property type="entry name" value="HAD-like_sf"/>
</dbReference>
<dbReference type="Pfam" id="PF00702">
    <property type="entry name" value="Hydrolase"/>
    <property type="match status" value="1"/>
</dbReference>
<dbReference type="PANTHER" id="PTHR43344:SF2">
    <property type="entry name" value="PHOSPHOSERINE PHOSPHATASE"/>
    <property type="match status" value="1"/>
</dbReference>
<dbReference type="SUPFAM" id="SSF56784">
    <property type="entry name" value="HAD-like"/>
    <property type="match status" value="1"/>
</dbReference>
<evidence type="ECO:0000256" key="3">
    <source>
        <dbReference type="ARBA" id="ARBA00009184"/>
    </source>
</evidence>
<dbReference type="SFLD" id="SFLDF00029">
    <property type="entry name" value="phosphoserine_phosphatase"/>
    <property type="match status" value="1"/>
</dbReference>
<feature type="active site" description="Proton donor" evidence="11">
    <location>
        <position position="28"/>
    </location>
</feature>
<keyword evidence="5" id="KW-0028">Amino-acid biosynthesis</keyword>
<evidence type="ECO:0000256" key="6">
    <source>
        <dbReference type="ARBA" id="ARBA00022723"/>
    </source>
</evidence>
<dbReference type="GO" id="GO:0036424">
    <property type="term" value="F:L-phosphoserine phosphatase activity"/>
    <property type="evidence" value="ECO:0007669"/>
    <property type="project" value="InterPro"/>
</dbReference>
<comment type="pathway">
    <text evidence="2">Amino-acid biosynthesis; L-serine biosynthesis; L-serine from 3-phospho-D-glycerate: step 3/3.</text>
</comment>
<sequence>MQIIQIYIFDIGGVMRKNKKGLVLFDLDSTLIEEETIDELAKLVGVEEEVKKITKDAMNGKIDFEESLRKRVALLKGLPIDSVKELVSKLKITKGAREAIEELKNRGYVVGVISGGFNIVTERIKKDLNLDYAYSNELIVKDEKLTGEVRGRVMSPTAKGEILEEIARRENIDLKDTVVVGDGANDIGMFKKAGFRIAFCAKEVLKKNADVVIDRRDLREILKYVK</sequence>
<comment type="similarity">
    <text evidence="3">Belongs to the HAD-like hydrolase superfamily. SerB family.</text>
</comment>
<proteinExistence type="inferred from homology"/>
<dbReference type="EMBL" id="BFAX01000002">
    <property type="protein sequence ID" value="GBF36182.1"/>
    <property type="molecule type" value="Genomic_DNA"/>
</dbReference>